<dbReference type="SUPFAM" id="SSF52374">
    <property type="entry name" value="Nucleotidylyl transferase"/>
    <property type="match status" value="1"/>
</dbReference>
<evidence type="ECO:0000256" key="8">
    <source>
        <dbReference type="ARBA" id="ARBA00022777"/>
    </source>
</evidence>
<evidence type="ECO:0000256" key="13">
    <source>
        <dbReference type="ARBA" id="ARBA00049494"/>
    </source>
</evidence>
<keyword evidence="6 14" id="KW-0548">Nucleotidyltransferase</keyword>
<comment type="catalytic activity">
    <reaction evidence="12 14">
        <text>riboflavin + ATP = FMN + ADP + H(+)</text>
        <dbReference type="Rhea" id="RHEA:14357"/>
        <dbReference type="ChEBI" id="CHEBI:15378"/>
        <dbReference type="ChEBI" id="CHEBI:30616"/>
        <dbReference type="ChEBI" id="CHEBI:57986"/>
        <dbReference type="ChEBI" id="CHEBI:58210"/>
        <dbReference type="ChEBI" id="CHEBI:456216"/>
        <dbReference type="EC" id="2.7.1.26"/>
    </reaction>
</comment>
<keyword evidence="8 14" id="KW-0418">Kinase</keyword>
<feature type="domain" description="Riboflavin kinase" evidence="15">
    <location>
        <begin position="182"/>
        <end position="306"/>
    </location>
</feature>
<dbReference type="RefSeq" id="WP_087677608.1">
    <property type="nucleotide sequence ID" value="NZ_FUWV01000001.1"/>
</dbReference>
<dbReference type="EC" id="2.7.1.26" evidence="14"/>
<reference evidence="16 17" key="1">
    <citation type="submission" date="2017-02" db="EMBL/GenBank/DDBJ databases">
        <authorList>
            <person name="Peterson S.W."/>
        </authorList>
    </citation>
    <scope>NUCLEOTIDE SEQUENCE [LARGE SCALE GENOMIC DNA]</scope>
    <source>
        <strain evidence="16 17">DSM 15102</strain>
    </source>
</reference>
<comment type="pathway">
    <text evidence="2 14">Cofactor biosynthesis; FMN biosynthesis; FMN from riboflavin (ATP route): step 1/1.</text>
</comment>
<dbReference type="GO" id="GO:0005524">
    <property type="term" value="F:ATP binding"/>
    <property type="evidence" value="ECO:0007669"/>
    <property type="project" value="UniProtKB-UniRule"/>
</dbReference>
<dbReference type="Gene3D" id="3.40.50.620">
    <property type="entry name" value="HUPs"/>
    <property type="match status" value="1"/>
</dbReference>
<keyword evidence="5 14" id="KW-0808">Transferase</keyword>
<proteinExistence type="inferred from homology"/>
<dbReference type="GO" id="GO:0008531">
    <property type="term" value="F:riboflavin kinase activity"/>
    <property type="evidence" value="ECO:0007669"/>
    <property type="project" value="UniProtKB-UniRule"/>
</dbReference>
<dbReference type="InterPro" id="IPR015864">
    <property type="entry name" value="FAD_synthase"/>
</dbReference>
<keyword evidence="3 14" id="KW-0285">Flavoprotein</keyword>
<dbReference type="OrthoDB" id="9803667at2"/>
<dbReference type="InterPro" id="IPR014729">
    <property type="entry name" value="Rossmann-like_a/b/a_fold"/>
</dbReference>
<evidence type="ECO:0000313" key="16">
    <source>
        <dbReference type="EMBL" id="SJZ34476.1"/>
    </source>
</evidence>
<keyword evidence="9 14" id="KW-0274">FAD</keyword>
<dbReference type="InterPro" id="IPR004821">
    <property type="entry name" value="Cyt_trans-like"/>
</dbReference>
<dbReference type="PANTHER" id="PTHR22749:SF6">
    <property type="entry name" value="RIBOFLAVIN KINASE"/>
    <property type="match status" value="1"/>
</dbReference>
<dbReference type="AlphaFoldDB" id="A0A1T4JWC3"/>
<evidence type="ECO:0000256" key="2">
    <source>
        <dbReference type="ARBA" id="ARBA00005201"/>
    </source>
</evidence>
<evidence type="ECO:0000256" key="11">
    <source>
        <dbReference type="ARBA" id="ARBA00023268"/>
    </source>
</evidence>
<dbReference type="Proteomes" id="UP000196365">
    <property type="component" value="Unassembled WGS sequence"/>
</dbReference>
<dbReference type="NCBIfam" id="TIGR00125">
    <property type="entry name" value="cyt_tran_rel"/>
    <property type="match status" value="1"/>
</dbReference>
<organism evidence="16 17">
    <name type="scientific">Garciella nitratireducens DSM 15102</name>
    <dbReference type="NCBI Taxonomy" id="1121911"/>
    <lineage>
        <taxon>Bacteria</taxon>
        <taxon>Bacillati</taxon>
        <taxon>Bacillota</taxon>
        <taxon>Clostridia</taxon>
        <taxon>Eubacteriales</taxon>
        <taxon>Eubacteriaceae</taxon>
        <taxon>Garciella</taxon>
    </lineage>
</organism>
<dbReference type="NCBIfam" id="TIGR00083">
    <property type="entry name" value="ribF"/>
    <property type="match status" value="1"/>
</dbReference>
<evidence type="ECO:0000256" key="9">
    <source>
        <dbReference type="ARBA" id="ARBA00022827"/>
    </source>
</evidence>
<evidence type="ECO:0000256" key="4">
    <source>
        <dbReference type="ARBA" id="ARBA00022643"/>
    </source>
</evidence>
<dbReference type="GO" id="GO:0009398">
    <property type="term" value="P:FMN biosynthetic process"/>
    <property type="evidence" value="ECO:0007669"/>
    <property type="project" value="UniProtKB-UniRule"/>
</dbReference>
<dbReference type="NCBIfam" id="NF004162">
    <property type="entry name" value="PRK05627.1-5"/>
    <property type="match status" value="1"/>
</dbReference>
<dbReference type="InterPro" id="IPR023465">
    <property type="entry name" value="Riboflavin_kinase_dom_sf"/>
</dbReference>
<dbReference type="InterPro" id="IPR002606">
    <property type="entry name" value="Riboflavin_kinase_bac"/>
</dbReference>
<evidence type="ECO:0000256" key="10">
    <source>
        <dbReference type="ARBA" id="ARBA00022840"/>
    </source>
</evidence>
<comment type="pathway">
    <text evidence="1 14">Cofactor biosynthesis; FAD biosynthesis; FAD from FMN: step 1/1.</text>
</comment>
<gene>
    <name evidence="16" type="ORF">SAMN02745973_00161</name>
</gene>
<dbReference type="CDD" id="cd02064">
    <property type="entry name" value="FAD_synthetase_N"/>
    <property type="match status" value="1"/>
</dbReference>
<dbReference type="NCBIfam" id="NF004160">
    <property type="entry name" value="PRK05627.1-3"/>
    <property type="match status" value="1"/>
</dbReference>
<evidence type="ECO:0000256" key="5">
    <source>
        <dbReference type="ARBA" id="ARBA00022679"/>
    </source>
</evidence>
<keyword evidence="11" id="KW-0511">Multifunctional enzyme</keyword>
<dbReference type="Pfam" id="PF01687">
    <property type="entry name" value="Flavokinase"/>
    <property type="match status" value="1"/>
</dbReference>
<dbReference type="GO" id="GO:0006747">
    <property type="term" value="P:FAD biosynthetic process"/>
    <property type="evidence" value="ECO:0007669"/>
    <property type="project" value="UniProtKB-UniRule"/>
</dbReference>
<sequence>MKVIETLFNKVKFPSMVITLGYFDGIHLGHQRLISTTKKIAEKRHIKSGVFTFKTHPLSIIDPQKAPKLLLSDHKKIKIIESLGIDYMIYPDFTIDIMNEDPEKFVKHILVEKLNARHIVVGFNYRFGYKGVGTPDTLIKLGQKYNFDVTVINPVKIKNQIVSSTLIRDLIRKGEVELAKSYLGRAFSISGTVISGKGLGKKISIPTANIDIDDKIIIPSFGVYYTRVLVCGKKFNAITNVGNNPTFSNHPVRIESYLFEFDKEIYGEKIEIFFLKKIRQEMKFNSVKELVSQIKKDIKLVQKSLIFKQ</sequence>
<dbReference type="Gene3D" id="2.40.30.30">
    <property type="entry name" value="Riboflavin kinase-like"/>
    <property type="match status" value="1"/>
</dbReference>
<dbReference type="SMART" id="SM00904">
    <property type="entry name" value="Flavokinase"/>
    <property type="match status" value="1"/>
</dbReference>
<comment type="catalytic activity">
    <reaction evidence="13 14">
        <text>FMN + ATP + H(+) = FAD + diphosphate</text>
        <dbReference type="Rhea" id="RHEA:17237"/>
        <dbReference type="ChEBI" id="CHEBI:15378"/>
        <dbReference type="ChEBI" id="CHEBI:30616"/>
        <dbReference type="ChEBI" id="CHEBI:33019"/>
        <dbReference type="ChEBI" id="CHEBI:57692"/>
        <dbReference type="ChEBI" id="CHEBI:58210"/>
        <dbReference type="EC" id="2.7.7.2"/>
    </reaction>
</comment>
<dbReference type="Pfam" id="PF06574">
    <property type="entry name" value="FAD_syn"/>
    <property type="match status" value="1"/>
</dbReference>
<evidence type="ECO:0000256" key="14">
    <source>
        <dbReference type="PIRNR" id="PIRNR004491"/>
    </source>
</evidence>
<dbReference type="PIRSF" id="PIRSF004491">
    <property type="entry name" value="FAD_Synth"/>
    <property type="match status" value="1"/>
</dbReference>
<dbReference type="InterPro" id="IPR015865">
    <property type="entry name" value="Riboflavin_kinase_bac/euk"/>
</dbReference>
<comment type="similarity">
    <text evidence="14">Belongs to the ribF family.</text>
</comment>
<dbReference type="EC" id="2.7.7.2" evidence="14"/>
<keyword evidence="7 14" id="KW-0547">Nucleotide-binding</keyword>
<keyword evidence="17" id="KW-1185">Reference proteome</keyword>
<dbReference type="FunFam" id="3.40.50.620:FF:000021">
    <property type="entry name" value="Riboflavin biosynthesis protein"/>
    <property type="match status" value="1"/>
</dbReference>
<dbReference type="GO" id="GO:0009231">
    <property type="term" value="P:riboflavin biosynthetic process"/>
    <property type="evidence" value="ECO:0007669"/>
    <property type="project" value="InterPro"/>
</dbReference>
<dbReference type="InterPro" id="IPR023468">
    <property type="entry name" value="Riboflavin_kinase"/>
</dbReference>
<dbReference type="UniPathway" id="UPA00277">
    <property type="reaction ID" value="UER00407"/>
</dbReference>
<evidence type="ECO:0000256" key="6">
    <source>
        <dbReference type="ARBA" id="ARBA00022695"/>
    </source>
</evidence>
<evidence type="ECO:0000256" key="1">
    <source>
        <dbReference type="ARBA" id="ARBA00004726"/>
    </source>
</evidence>
<protein>
    <recommendedName>
        <fullName evidence="14">Riboflavin biosynthesis protein</fullName>
    </recommendedName>
    <domain>
        <recommendedName>
            <fullName evidence="14">Riboflavin kinase</fullName>
            <ecNumber evidence="14">2.7.1.26</ecNumber>
        </recommendedName>
        <alternativeName>
            <fullName evidence="14">Flavokinase</fullName>
        </alternativeName>
    </domain>
    <domain>
        <recommendedName>
            <fullName evidence="14">FMN adenylyltransferase</fullName>
            <ecNumber evidence="14">2.7.7.2</ecNumber>
        </recommendedName>
        <alternativeName>
            <fullName evidence="14">FAD pyrophosphorylase</fullName>
        </alternativeName>
        <alternativeName>
            <fullName evidence="14">FAD synthase</fullName>
        </alternativeName>
    </domain>
</protein>
<dbReference type="GO" id="GO:0003919">
    <property type="term" value="F:FMN adenylyltransferase activity"/>
    <property type="evidence" value="ECO:0007669"/>
    <property type="project" value="UniProtKB-UniRule"/>
</dbReference>
<name>A0A1T4JWC3_9FIRM</name>
<evidence type="ECO:0000259" key="15">
    <source>
        <dbReference type="SMART" id="SM00904"/>
    </source>
</evidence>
<dbReference type="EMBL" id="FUWV01000001">
    <property type="protein sequence ID" value="SJZ34476.1"/>
    <property type="molecule type" value="Genomic_DNA"/>
</dbReference>
<evidence type="ECO:0000256" key="12">
    <source>
        <dbReference type="ARBA" id="ARBA00047880"/>
    </source>
</evidence>
<evidence type="ECO:0000256" key="3">
    <source>
        <dbReference type="ARBA" id="ARBA00022630"/>
    </source>
</evidence>
<evidence type="ECO:0000256" key="7">
    <source>
        <dbReference type="ARBA" id="ARBA00022741"/>
    </source>
</evidence>
<dbReference type="SUPFAM" id="SSF82114">
    <property type="entry name" value="Riboflavin kinase-like"/>
    <property type="match status" value="1"/>
</dbReference>
<dbReference type="UniPathway" id="UPA00276">
    <property type="reaction ID" value="UER00406"/>
</dbReference>
<keyword evidence="10 14" id="KW-0067">ATP-binding</keyword>
<accession>A0A1T4JWC3</accession>
<dbReference type="PANTHER" id="PTHR22749">
    <property type="entry name" value="RIBOFLAVIN KINASE/FMN ADENYLYLTRANSFERASE"/>
    <property type="match status" value="1"/>
</dbReference>
<keyword evidence="4 14" id="KW-0288">FMN</keyword>
<evidence type="ECO:0000313" key="17">
    <source>
        <dbReference type="Proteomes" id="UP000196365"/>
    </source>
</evidence>